<name>A0A9J5XSW9_SOLCO</name>
<dbReference type="Proteomes" id="UP000824120">
    <property type="component" value="Chromosome 8"/>
</dbReference>
<sequence>MIEFWQPTTLTFQFTDFEITPTLEEISQMADLPLAGRVPLAPCTTSGIGSVIKRSMIGSNKNSSSLKLIGKGTGLLFLWWPIWIWALEQFYQRQAKNCTKVDLHNKMRSHVMRLSMWDAQNNEDSWRFYLTHLTGNHIPW</sequence>
<keyword evidence="2" id="KW-1185">Reference proteome</keyword>
<organism evidence="1 2">
    <name type="scientific">Solanum commersonii</name>
    <name type="common">Commerson's wild potato</name>
    <name type="synonym">Commerson's nightshade</name>
    <dbReference type="NCBI Taxonomy" id="4109"/>
    <lineage>
        <taxon>Eukaryota</taxon>
        <taxon>Viridiplantae</taxon>
        <taxon>Streptophyta</taxon>
        <taxon>Embryophyta</taxon>
        <taxon>Tracheophyta</taxon>
        <taxon>Spermatophyta</taxon>
        <taxon>Magnoliopsida</taxon>
        <taxon>eudicotyledons</taxon>
        <taxon>Gunneridae</taxon>
        <taxon>Pentapetalae</taxon>
        <taxon>asterids</taxon>
        <taxon>lamiids</taxon>
        <taxon>Solanales</taxon>
        <taxon>Solanaceae</taxon>
        <taxon>Solanoideae</taxon>
        <taxon>Solaneae</taxon>
        <taxon>Solanum</taxon>
    </lineage>
</organism>
<protein>
    <submittedName>
        <fullName evidence="1">Uncharacterized protein</fullName>
    </submittedName>
</protein>
<dbReference type="EMBL" id="JACXVP010000008">
    <property type="protein sequence ID" value="KAG5590054.1"/>
    <property type="molecule type" value="Genomic_DNA"/>
</dbReference>
<gene>
    <name evidence="1" type="ORF">H5410_040568</name>
</gene>
<evidence type="ECO:0000313" key="2">
    <source>
        <dbReference type="Proteomes" id="UP000824120"/>
    </source>
</evidence>
<proteinExistence type="predicted"/>
<reference evidence="1 2" key="1">
    <citation type="submission" date="2020-09" db="EMBL/GenBank/DDBJ databases">
        <title>De no assembly of potato wild relative species, Solanum commersonii.</title>
        <authorList>
            <person name="Cho K."/>
        </authorList>
    </citation>
    <scope>NUCLEOTIDE SEQUENCE [LARGE SCALE GENOMIC DNA]</scope>
    <source>
        <strain evidence="1">LZ3.2</strain>
        <tissue evidence="1">Leaf</tissue>
    </source>
</reference>
<accession>A0A9J5XSW9</accession>
<dbReference type="AlphaFoldDB" id="A0A9J5XSW9"/>
<comment type="caution">
    <text evidence="1">The sequence shown here is derived from an EMBL/GenBank/DDBJ whole genome shotgun (WGS) entry which is preliminary data.</text>
</comment>
<evidence type="ECO:0000313" key="1">
    <source>
        <dbReference type="EMBL" id="KAG5590054.1"/>
    </source>
</evidence>